<evidence type="ECO:0008006" key="8">
    <source>
        <dbReference type="Google" id="ProtNLM"/>
    </source>
</evidence>
<protein>
    <recommendedName>
        <fullName evidence="8">Ribosomal RNA processing protein 1</fullName>
    </recommendedName>
</protein>
<feature type="region of interest" description="Disordered" evidence="5">
    <location>
        <begin position="293"/>
        <end position="480"/>
    </location>
</feature>
<evidence type="ECO:0000256" key="4">
    <source>
        <dbReference type="ARBA" id="ARBA00023242"/>
    </source>
</evidence>
<reference evidence="6" key="1">
    <citation type="submission" date="2019-03" db="EMBL/GenBank/DDBJ databases">
        <title>Long read genome sequence of the mycoparasitic Pythium oligandrum ATCC 38472 isolated from sugarbeet rhizosphere.</title>
        <authorList>
            <person name="Gaulin E."/>
        </authorList>
    </citation>
    <scope>NUCLEOTIDE SEQUENCE</scope>
    <source>
        <strain evidence="6">ATCC 38472_TT</strain>
    </source>
</reference>
<proteinExistence type="inferred from homology"/>
<organism evidence="6 7">
    <name type="scientific">Pythium oligandrum</name>
    <name type="common">Mycoparasitic fungus</name>
    <dbReference type="NCBI Taxonomy" id="41045"/>
    <lineage>
        <taxon>Eukaryota</taxon>
        <taxon>Sar</taxon>
        <taxon>Stramenopiles</taxon>
        <taxon>Oomycota</taxon>
        <taxon>Peronosporomycetes</taxon>
        <taxon>Pythiales</taxon>
        <taxon>Pythiaceae</taxon>
        <taxon>Pythium</taxon>
    </lineage>
</organism>
<dbReference type="Proteomes" id="UP000794436">
    <property type="component" value="Unassembled WGS sequence"/>
</dbReference>
<feature type="compositionally biased region" description="Acidic residues" evidence="5">
    <location>
        <begin position="228"/>
        <end position="243"/>
    </location>
</feature>
<dbReference type="GO" id="GO:0005634">
    <property type="term" value="C:nucleus"/>
    <property type="evidence" value="ECO:0007669"/>
    <property type="project" value="UniProtKB-SubCell"/>
</dbReference>
<keyword evidence="7" id="KW-1185">Reference proteome</keyword>
<keyword evidence="3" id="KW-0698">rRNA processing</keyword>
<feature type="compositionally biased region" description="Basic and acidic residues" evidence="5">
    <location>
        <begin position="384"/>
        <end position="400"/>
    </location>
</feature>
<name>A0A8K1CLB4_PYTOL</name>
<evidence type="ECO:0000256" key="3">
    <source>
        <dbReference type="ARBA" id="ARBA00022552"/>
    </source>
</evidence>
<dbReference type="OrthoDB" id="2019504at2759"/>
<evidence type="ECO:0000256" key="2">
    <source>
        <dbReference type="ARBA" id="ARBA00006374"/>
    </source>
</evidence>
<keyword evidence="4" id="KW-0539">Nucleus</keyword>
<dbReference type="InterPro" id="IPR010301">
    <property type="entry name" value="RRP1"/>
</dbReference>
<gene>
    <name evidence="6" type="ORF">Poli38472_009331</name>
</gene>
<feature type="compositionally biased region" description="Basic and acidic residues" evidence="5">
    <location>
        <begin position="407"/>
        <end position="432"/>
    </location>
</feature>
<comment type="subcellular location">
    <subcellularLocation>
        <location evidence="1">Nucleus</location>
    </subcellularLocation>
</comment>
<dbReference type="Pfam" id="PF05997">
    <property type="entry name" value="Nop52"/>
    <property type="match status" value="1"/>
</dbReference>
<comment type="caution">
    <text evidence="6">The sequence shown here is derived from an EMBL/GenBank/DDBJ whole genome shotgun (WGS) entry which is preliminary data.</text>
</comment>
<accession>A0A8K1CLB4</accession>
<feature type="compositionally biased region" description="Basic residues" evidence="5">
    <location>
        <begin position="325"/>
        <end position="335"/>
    </location>
</feature>
<sequence length="614" mass="69909">MENVASRFGQRLAHTEKKYRDQALKKLTLYLTKRTEWSDLEWDKLWKALFYCMWMSDKRPIQDELSSNLAGLVHKLPSAELALAFVHSFFRTMHREWHGIDGLRLDKFYALIRKFVRESLVLLGNHAWETEHVERFVSILSTEVMSQLPNGLRLHLSDLYLVELFNAAGATVETNAFLLLLEPFFTLLSSEYDKTVFKRVRELVFLPMLTTYKFGPQPEKKKKKASNDEDEDATDEEEEEEDKVFEHVKLAAVQHRIFGIASADDTAERNRSVLYDLYSSFFAVTKIDSLKAAQETKVKPTSTTVKKRKQPEPETEEDAEPAPEKKKKNKKRKKNKQTEEAAEVEEEAAKEVTPAKKTKEVKTPVKAVEEVEEPTSKKQKKQKTKTEEETPKVAEVAETKKSKKQKKEAEVVETKKEKKAKDEVKEVEVKETKKSKKQKKDEAEAEKAKAATPEKETKKRKAEDAKPVAEKKKTEEKPKAADVIVRSGMKFRRCGGCGGFGKGLVPVGKDFCRHCERTGKQKKKVQVADKKKRKAEAMAATEAASAASKKVTFGKNKALAHELSVKRLKASAKKEAVQKETSSEIKSVLKVKVTKTTTKTTSKSTKRMKAADFF</sequence>
<evidence type="ECO:0000313" key="7">
    <source>
        <dbReference type="Proteomes" id="UP000794436"/>
    </source>
</evidence>
<evidence type="ECO:0000256" key="5">
    <source>
        <dbReference type="SAM" id="MobiDB-lite"/>
    </source>
</evidence>
<evidence type="ECO:0000313" key="6">
    <source>
        <dbReference type="EMBL" id="TMW65164.1"/>
    </source>
</evidence>
<feature type="region of interest" description="Disordered" evidence="5">
    <location>
        <begin position="217"/>
        <end position="243"/>
    </location>
</feature>
<dbReference type="GO" id="GO:0006364">
    <property type="term" value="P:rRNA processing"/>
    <property type="evidence" value="ECO:0007669"/>
    <property type="project" value="UniProtKB-KW"/>
</dbReference>
<dbReference type="GO" id="GO:0030688">
    <property type="term" value="C:preribosome, small subunit precursor"/>
    <property type="evidence" value="ECO:0007669"/>
    <property type="project" value="InterPro"/>
</dbReference>
<evidence type="ECO:0000256" key="1">
    <source>
        <dbReference type="ARBA" id="ARBA00004123"/>
    </source>
</evidence>
<dbReference type="PANTHER" id="PTHR13026:SF0">
    <property type="entry name" value="RIBOSOMAL RNA PROCESSING 1B"/>
    <property type="match status" value="1"/>
</dbReference>
<comment type="similarity">
    <text evidence="2">Belongs to the RRP1 family.</text>
</comment>
<dbReference type="EMBL" id="SPLM01000038">
    <property type="protein sequence ID" value="TMW65164.1"/>
    <property type="molecule type" value="Genomic_DNA"/>
</dbReference>
<feature type="compositionally biased region" description="Basic and acidic residues" evidence="5">
    <location>
        <begin position="439"/>
        <end position="480"/>
    </location>
</feature>
<dbReference type="PANTHER" id="PTHR13026">
    <property type="entry name" value="NNP-1 PROTEIN NOVEL NUCLEAR PROTEIN 1 NOP52"/>
    <property type="match status" value="1"/>
</dbReference>
<dbReference type="AlphaFoldDB" id="A0A8K1CLB4"/>
<feature type="compositionally biased region" description="Basic and acidic residues" evidence="5">
    <location>
        <begin position="347"/>
        <end position="369"/>
    </location>
</feature>